<protein>
    <submittedName>
        <fullName evidence="7">Efflux pump bik6</fullName>
    </submittedName>
</protein>
<dbReference type="AlphaFoldDB" id="A0A9W9N357"/>
<feature type="transmembrane region" description="Helical" evidence="5">
    <location>
        <begin position="334"/>
        <end position="353"/>
    </location>
</feature>
<feature type="transmembrane region" description="Helical" evidence="5">
    <location>
        <begin position="59"/>
        <end position="78"/>
    </location>
</feature>
<evidence type="ECO:0000256" key="3">
    <source>
        <dbReference type="ARBA" id="ARBA00022989"/>
    </source>
</evidence>
<dbReference type="SUPFAM" id="SSF103473">
    <property type="entry name" value="MFS general substrate transporter"/>
    <property type="match status" value="1"/>
</dbReference>
<evidence type="ECO:0000256" key="1">
    <source>
        <dbReference type="ARBA" id="ARBA00004141"/>
    </source>
</evidence>
<dbReference type="Pfam" id="PF07690">
    <property type="entry name" value="MFS_1"/>
    <property type="match status" value="1"/>
</dbReference>
<feature type="domain" description="Major facilitator superfamily (MFS) profile" evidence="6">
    <location>
        <begin position="18"/>
        <end position="454"/>
    </location>
</feature>
<evidence type="ECO:0000313" key="8">
    <source>
        <dbReference type="Proteomes" id="UP001150904"/>
    </source>
</evidence>
<dbReference type="GeneID" id="83178331"/>
<keyword evidence="3 5" id="KW-1133">Transmembrane helix</keyword>
<comment type="caution">
    <text evidence="7">The sequence shown here is derived from an EMBL/GenBank/DDBJ whole genome shotgun (WGS) entry which is preliminary data.</text>
</comment>
<dbReference type="GO" id="GO:0005886">
    <property type="term" value="C:plasma membrane"/>
    <property type="evidence" value="ECO:0007669"/>
    <property type="project" value="TreeGrafter"/>
</dbReference>
<dbReference type="PROSITE" id="PS50850">
    <property type="entry name" value="MFS"/>
    <property type="match status" value="1"/>
</dbReference>
<dbReference type="InterPro" id="IPR011701">
    <property type="entry name" value="MFS"/>
</dbReference>
<dbReference type="RefSeq" id="XP_058310492.1">
    <property type="nucleotide sequence ID" value="XM_058451030.1"/>
</dbReference>
<keyword evidence="4 5" id="KW-0472">Membrane</keyword>
<reference evidence="7" key="1">
    <citation type="submission" date="2022-12" db="EMBL/GenBank/DDBJ databases">
        <authorList>
            <person name="Petersen C."/>
        </authorList>
    </citation>
    <scope>NUCLEOTIDE SEQUENCE</scope>
    <source>
        <strain evidence="7">IBT 15544</strain>
    </source>
</reference>
<feature type="transmembrane region" description="Helical" evidence="5">
    <location>
        <begin position="90"/>
        <end position="109"/>
    </location>
</feature>
<keyword evidence="8" id="KW-1185">Reference proteome</keyword>
<evidence type="ECO:0000259" key="6">
    <source>
        <dbReference type="PROSITE" id="PS50850"/>
    </source>
</evidence>
<organism evidence="7 8">
    <name type="scientific">Penicillium cinerascens</name>
    <dbReference type="NCBI Taxonomy" id="70096"/>
    <lineage>
        <taxon>Eukaryota</taxon>
        <taxon>Fungi</taxon>
        <taxon>Dikarya</taxon>
        <taxon>Ascomycota</taxon>
        <taxon>Pezizomycotina</taxon>
        <taxon>Eurotiomycetes</taxon>
        <taxon>Eurotiomycetidae</taxon>
        <taxon>Eurotiales</taxon>
        <taxon>Aspergillaceae</taxon>
        <taxon>Penicillium</taxon>
    </lineage>
</organism>
<gene>
    <name evidence="7" type="ORF">N7498_003968</name>
</gene>
<evidence type="ECO:0000256" key="2">
    <source>
        <dbReference type="ARBA" id="ARBA00022692"/>
    </source>
</evidence>
<proteinExistence type="predicted"/>
<keyword evidence="2 5" id="KW-0812">Transmembrane</keyword>
<feature type="transmembrane region" description="Helical" evidence="5">
    <location>
        <begin position="399"/>
        <end position="421"/>
    </location>
</feature>
<feature type="transmembrane region" description="Helical" evidence="5">
    <location>
        <begin position="27"/>
        <end position="47"/>
    </location>
</feature>
<dbReference type="EMBL" id="JAPQKR010000008">
    <property type="protein sequence ID" value="KAJ5212322.1"/>
    <property type="molecule type" value="Genomic_DNA"/>
</dbReference>
<dbReference type="PANTHER" id="PTHR23502">
    <property type="entry name" value="MAJOR FACILITATOR SUPERFAMILY"/>
    <property type="match status" value="1"/>
</dbReference>
<dbReference type="CDD" id="cd17323">
    <property type="entry name" value="MFS_Tpo1_MDR_like"/>
    <property type="match status" value="1"/>
</dbReference>
<feature type="transmembrane region" description="Helical" evidence="5">
    <location>
        <begin position="255"/>
        <end position="274"/>
    </location>
</feature>
<dbReference type="Proteomes" id="UP001150904">
    <property type="component" value="Unassembled WGS sequence"/>
</dbReference>
<feature type="transmembrane region" description="Helical" evidence="5">
    <location>
        <begin position="294"/>
        <end position="313"/>
    </location>
</feature>
<evidence type="ECO:0000313" key="7">
    <source>
        <dbReference type="EMBL" id="KAJ5212322.1"/>
    </source>
</evidence>
<feature type="transmembrane region" description="Helical" evidence="5">
    <location>
        <begin position="427"/>
        <end position="447"/>
    </location>
</feature>
<dbReference type="PANTHER" id="PTHR23502:SF59">
    <property type="entry name" value="MULTIDRUG TRANSPORTER, PUTATIVE (AFU_ORTHOLOGUE AFUA_1G10370)-RELATED"/>
    <property type="match status" value="1"/>
</dbReference>
<evidence type="ECO:0000256" key="4">
    <source>
        <dbReference type="ARBA" id="ARBA00023136"/>
    </source>
</evidence>
<accession>A0A9W9N357</accession>
<dbReference type="InterPro" id="IPR020846">
    <property type="entry name" value="MFS_dom"/>
</dbReference>
<feature type="transmembrane region" description="Helical" evidence="5">
    <location>
        <begin position="147"/>
        <end position="171"/>
    </location>
</feature>
<feature type="transmembrane region" description="Helical" evidence="5">
    <location>
        <begin position="365"/>
        <end position="387"/>
    </location>
</feature>
<reference evidence="7" key="2">
    <citation type="journal article" date="2023" name="IMA Fungus">
        <title>Comparative genomic study of the Penicillium genus elucidates a diverse pangenome and 15 lateral gene transfer events.</title>
        <authorList>
            <person name="Petersen C."/>
            <person name="Sorensen T."/>
            <person name="Nielsen M.R."/>
            <person name="Sondergaard T.E."/>
            <person name="Sorensen J.L."/>
            <person name="Fitzpatrick D.A."/>
            <person name="Frisvad J.C."/>
            <person name="Nielsen K.L."/>
        </authorList>
    </citation>
    <scope>NUCLEOTIDE SEQUENCE</scope>
    <source>
        <strain evidence="7">IBT 15544</strain>
    </source>
</reference>
<name>A0A9W9N357_9EURO</name>
<evidence type="ECO:0000256" key="5">
    <source>
        <dbReference type="SAM" id="Phobius"/>
    </source>
</evidence>
<dbReference type="GO" id="GO:0022857">
    <property type="term" value="F:transmembrane transporter activity"/>
    <property type="evidence" value="ECO:0007669"/>
    <property type="project" value="InterPro"/>
</dbReference>
<sequence length="464" mass="51441">MLVDFAGKDDPYHPLNWPFRKKVITTFLYGLTTCWITFASAIYSAAIERIAEDFNTTPEVAASGVSLIVFGFGIGSLIWAPLSEVFGRKWVVIVPYFIGGIFAFGTATAKDIQTILITRFFAGLFGSAPVSNTGGVMADIWPPEQRGIAVVGYAVTLVGGPLLGPLIGAAITTSYLGWRWIEYLTGIVMMAQVVLDILVLDESYAPVLLSYKARKLRFEGKNWALHAKHEEWDISLKELSHKYLIRPVQMLRTPICLLMSIYAAFVYGILYANLESFPIAYQEVRGWDPVVGSLPFIALLIGVFCAAAVNIYNNKFYFKQFRANNNRPVPEARLPPMMIGGFAFTAGLFIFGWTSSPNINYWPSLIGIGFIGLGFTTIFQATINYLVDTFTRFSASAIAANTFLRSMTAGAFPLFILPMYHKLGVDWGSTVFGCVAAVLIPVPFLFFTWGKRIRARGEWSKQTV</sequence>
<dbReference type="Gene3D" id="1.20.1250.20">
    <property type="entry name" value="MFS general substrate transporter like domains"/>
    <property type="match status" value="1"/>
</dbReference>
<dbReference type="OrthoDB" id="9986881at2759"/>
<dbReference type="InterPro" id="IPR036259">
    <property type="entry name" value="MFS_trans_sf"/>
</dbReference>
<dbReference type="FunFam" id="1.20.1250.20:FF:000011">
    <property type="entry name" value="MFS multidrug transporter, putative"/>
    <property type="match status" value="1"/>
</dbReference>
<comment type="subcellular location">
    <subcellularLocation>
        <location evidence="1">Membrane</location>
        <topology evidence="1">Multi-pass membrane protein</topology>
    </subcellularLocation>
</comment>